<dbReference type="Proteomes" id="UP000678393">
    <property type="component" value="Unassembled WGS sequence"/>
</dbReference>
<evidence type="ECO:0000256" key="1">
    <source>
        <dbReference type="ARBA" id="ARBA00004123"/>
    </source>
</evidence>
<evidence type="ECO:0008006" key="9">
    <source>
        <dbReference type="Google" id="ProtNLM"/>
    </source>
</evidence>
<organism evidence="7 8">
    <name type="scientific">Candidula unifasciata</name>
    <dbReference type="NCBI Taxonomy" id="100452"/>
    <lineage>
        <taxon>Eukaryota</taxon>
        <taxon>Metazoa</taxon>
        <taxon>Spiralia</taxon>
        <taxon>Lophotrochozoa</taxon>
        <taxon>Mollusca</taxon>
        <taxon>Gastropoda</taxon>
        <taxon>Heterobranchia</taxon>
        <taxon>Euthyneura</taxon>
        <taxon>Panpulmonata</taxon>
        <taxon>Eupulmonata</taxon>
        <taxon>Stylommatophora</taxon>
        <taxon>Helicina</taxon>
        <taxon>Helicoidea</taxon>
        <taxon>Geomitridae</taxon>
        <taxon>Candidula</taxon>
    </lineage>
</organism>
<evidence type="ECO:0000256" key="3">
    <source>
        <dbReference type="ARBA" id="ARBA00023125"/>
    </source>
</evidence>
<feature type="region of interest" description="Disordered" evidence="6">
    <location>
        <begin position="442"/>
        <end position="505"/>
    </location>
</feature>
<dbReference type="OrthoDB" id="6086776at2759"/>
<evidence type="ECO:0000256" key="5">
    <source>
        <dbReference type="ARBA" id="ARBA00023242"/>
    </source>
</evidence>
<evidence type="ECO:0000313" key="7">
    <source>
        <dbReference type="EMBL" id="CAG5126032.1"/>
    </source>
</evidence>
<keyword evidence="2" id="KW-0805">Transcription regulation</keyword>
<keyword evidence="3" id="KW-0238">DNA-binding</keyword>
<protein>
    <recommendedName>
        <fullName evidence="9">MLX-interacting protein</fullName>
    </recommendedName>
</protein>
<evidence type="ECO:0000256" key="2">
    <source>
        <dbReference type="ARBA" id="ARBA00023015"/>
    </source>
</evidence>
<dbReference type="GO" id="GO:0005634">
    <property type="term" value="C:nucleus"/>
    <property type="evidence" value="ECO:0007669"/>
    <property type="project" value="UniProtKB-SubCell"/>
</dbReference>
<name>A0A8S3ZFX8_9EUPU</name>
<proteinExistence type="predicted"/>
<dbReference type="GO" id="GO:0000978">
    <property type="term" value="F:RNA polymerase II cis-regulatory region sequence-specific DNA binding"/>
    <property type="evidence" value="ECO:0007669"/>
    <property type="project" value="TreeGrafter"/>
</dbReference>
<feature type="compositionally biased region" description="Polar residues" evidence="6">
    <location>
        <begin position="399"/>
        <end position="422"/>
    </location>
</feature>
<accession>A0A8S3ZFX8</accession>
<feature type="non-terminal residue" evidence="7">
    <location>
        <position position="641"/>
    </location>
</feature>
<dbReference type="CDD" id="cd21739">
    <property type="entry name" value="NES2-NLS_ChREBP-like"/>
    <property type="match status" value="1"/>
</dbReference>
<evidence type="ECO:0000256" key="4">
    <source>
        <dbReference type="ARBA" id="ARBA00023163"/>
    </source>
</evidence>
<dbReference type="GO" id="GO:0000981">
    <property type="term" value="F:DNA-binding transcription factor activity, RNA polymerase II-specific"/>
    <property type="evidence" value="ECO:0007669"/>
    <property type="project" value="TreeGrafter"/>
</dbReference>
<keyword evidence="8" id="KW-1185">Reference proteome</keyword>
<comment type="caution">
    <text evidence="7">The sequence shown here is derived from an EMBL/GenBank/DDBJ whole genome shotgun (WGS) entry which is preliminary data.</text>
</comment>
<reference evidence="7" key="1">
    <citation type="submission" date="2021-04" db="EMBL/GenBank/DDBJ databases">
        <authorList>
            <consortium name="Molecular Ecology Group"/>
        </authorList>
    </citation>
    <scope>NUCLEOTIDE SEQUENCE</scope>
</reference>
<dbReference type="AlphaFoldDB" id="A0A8S3ZFX8"/>
<keyword evidence="5" id="KW-0539">Nucleus</keyword>
<evidence type="ECO:0000256" key="6">
    <source>
        <dbReference type="SAM" id="MobiDB-lite"/>
    </source>
</evidence>
<dbReference type="PANTHER" id="PTHR15741:SF37">
    <property type="entry name" value="LD38259P"/>
    <property type="match status" value="1"/>
</dbReference>
<dbReference type="InterPro" id="IPR052207">
    <property type="entry name" value="Max-like/E-box_TFs"/>
</dbReference>
<feature type="compositionally biased region" description="Polar residues" evidence="6">
    <location>
        <begin position="475"/>
        <end position="494"/>
    </location>
</feature>
<feature type="compositionally biased region" description="Low complexity" evidence="6">
    <location>
        <begin position="444"/>
        <end position="459"/>
    </location>
</feature>
<gene>
    <name evidence="7" type="ORF">CUNI_LOCUS11590</name>
</gene>
<keyword evidence="4" id="KW-0804">Transcription</keyword>
<evidence type="ECO:0000313" key="8">
    <source>
        <dbReference type="Proteomes" id="UP000678393"/>
    </source>
</evidence>
<dbReference type="EMBL" id="CAJHNH020002225">
    <property type="protein sequence ID" value="CAG5126032.1"/>
    <property type="molecule type" value="Genomic_DNA"/>
</dbReference>
<dbReference type="PANTHER" id="PTHR15741">
    <property type="entry name" value="BASIC HELIX-LOOP-HELIX ZIP TRANSCRIPTION FACTOR"/>
    <property type="match status" value="1"/>
</dbReference>
<feature type="region of interest" description="Disordered" evidence="6">
    <location>
        <begin position="390"/>
        <end position="422"/>
    </location>
</feature>
<comment type="subcellular location">
    <subcellularLocation>
        <location evidence="1">Nucleus</location>
    </subcellularLocation>
</comment>
<sequence length="641" mass="70499">MAVDDMRPVCSQSAMVDIKEEHPRSESGSKSCPIHSGHFMVSRVHDDVNNDDDEEEVASPFNDEPNGFVFLAVDKKETSMACDVPHADAQSVVIDASLTKLFQCMTLAYSGKITSPRWKQFRGMHLTQKQRIRLNNLIWREWHMQYIYGKPPIVCQFAVPLSDHIHSKPEAVVLEGKYWKRQLDTVTAEYKKWRRYFKDRIRIKDVTFIPHSSGSYVSNTDLNLLQADMMDMDFTNELFANLNQPFAFPNPRELSQLGYADFIQPGLVQLQPNLEEFMDTDSMQDASATTALGSNNTTSFMCGNVSTPQNIMLQLTSTGHYQFDPATVLLRTQFSQDSPQTFTVVPSELYGNIQNMVNTPPNNSRKTLSTPAATCSSDLLTQLLQRRPPEMATRKKDSQLQSPTPIQPAPSLSQQGRSQNLQQRIYQPSIASQSPILAQSLSIQQHVQQKQPQTAAQPTHTHRKSNKVNKVNKNTASNDSVGAGSSQSKPLSSGNHKKKDGPFTVPAAKPLILSRKNRVIAPAPPPAPLQQTALIPSPSSQASYLAELLKNGTYPGAYISVKKEPLLASANPIKTTTNLYQQPRAGQESAFSSHVPAGQGSAFSSHVSAAVAMTAASTISPVETNLPNVTGAGVSIVATPL</sequence>